<keyword evidence="3 4" id="KW-0408">Iron</keyword>
<dbReference type="EMBL" id="JAUKWQ010000001">
    <property type="protein sequence ID" value="MDO1581506.1"/>
    <property type="molecule type" value="Genomic_DNA"/>
</dbReference>
<evidence type="ECO:0000256" key="5">
    <source>
        <dbReference type="SAM" id="SignalP"/>
    </source>
</evidence>
<evidence type="ECO:0000256" key="3">
    <source>
        <dbReference type="ARBA" id="ARBA00023004"/>
    </source>
</evidence>
<dbReference type="InterPro" id="IPR036909">
    <property type="entry name" value="Cyt_c-like_dom_sf"/>
</dbReference>
<dbReference type="Gene3D" id="1.10.760.10">
    <property type="entry name" value="Cytochrome c-like domain"/>
    <property type="match status" value="1"/>
</dbReference>
<keyword evidence="7" id="KW-0575">Peroxidase</keyword>
<feature type="signal peptide" evidence="5">
    <location>
        <begin position="1"/>
        <end position="22"/>
    </location>
</feature>
<dbReference type="InterPro" id="IPR047758">
    <property type="entry name" value="CytoC_perox"/>
</dbReference>
<dbReference type="InterPro" id="IPR009056">
    <property type="entry name" value="Cyt_c-like_dom"/>
</dbReference>
<proteinExistence type="predicted"/>
<name>A0ABT8ST56_9HYPH</name>
<accession>A0ABT8ST56</accession>
<evidence type="ECO:0000256" key="2">
    <source>
        <dbReference type="ARBA" id="ARBA00022723"/>
    </source>
</evidence>
<reference evidence="7" key="2">
    <citation type="submission" date="2023-07" db="EMBL/GenBank/DDBJ databases">
        <authorList>
            <person name="Sun H."/>
        </authorList>
    </citation>
    <scope>NUCLEOTIDE SEQUENCE</scope>
    <source>
        <strain evidence="7">05753</strain>
    </source>
</reference>
<dbReference type="GO" id="GO:0004601">
    <property type="term" value="F:peroxidase activity"/>
    <property type="evidence" value="ECO:0007669"/>
    <property type="project" value="UniProtKB-KW"/>
</dbReference>
<evidence type="ECO:0000259" key="6">
    <source>
        <dbReference type="PROSITE" id="PS51007"/>
    </source>
</evidence>
<feature type="chain" id="PRO_5046352144" evidence="5">
    <location>
        <begin position="23"/>
        <end position="584"/>
    </location>
</feature>
<keyword evidence="7" id="KW-0560">Oxidoreductase</keyword>
<keyword evidence="5" id="KW-0732">Signal</keyword>
<dbReference type="NCBIfam" id="NF040606">
    <property type="entry name" value="CytoC_perox"/>
    <property type="match status" value="1"/>
</dbReference>
<reference evidence="7" key="1">
    <citation type="journal article" date="2015" name="Int. J. Syst. Evol. Microbiol.">
        <title>Rhizobium oryzicola sp. nov., potential plant-growth-promoting endophytic bacteria isolated from rice roots.</title>
        <authorList>
            <person name="Zhang X.X."/>
            <person name="Gao J.S."/>
            <person name="Cao Y.H."/>
            <person name="Sheirdil R.A."/>
            <person name="Wang X.C."/>
            <person name="Zhang L."/>
        </authorList>
    </citation>
    <scope>NUCLEOTIDE SEQUENCE</scope>
    <source>
        <strain evidence="7">05753</strain>
    </source>
</reference>
<evidence type="ECO:0000313" key="7">
    <source>
        <dbReference type="EMBL" id="MDO1581506.1"/>
    </source>
</evidence>
<dbReference type="Pfam" id="PF21419">
    <property type="entry name" value="RoxA-like_Cyt-c"/>
    <property type="match status" value="1"/>
</dbReference>
<dbReference type="InterPro" id="IPR051395">
    <property type="entry name" value="Cytochrome_c_Peroxidase/MauG"/>
</dbReference>
<dbReference type="RefSeq" id="WP_302075609.1">
    <property type="nucleotide sequence ID" value="NZ_JAUKWQ010000001.1"/>
</dbReference>
<dbReference type="SUPFAM" id="SSF46626">
    <property type="entry name" value="Cytochrome c"/>
    <property type="match status" value="1"/>
</dbReference>
<evidence type="ECO:0000313" key="8">
    <source>
        <dbReference type="Proteomes" id="UP001169006"/>
    </source>
</evidence>
<organism evidence="7 8">
    <name type="scientific">Rhizobium oryzicola</name>
    <dbReference type="NCBI Taxonomy" id="1232668"/>
    <lineage>
        <taxon>Bacteria</taxon>
        <taxon>Pseudomonadati</taxon>
        <taxon>Pseudomonadota</taxon>
        <taxon>Alphaproteobacteria</taxon>
        <taxon>Hyphomicrobiales</taxon>
        <taxon>Rhizobiaceae</taxon>
        <taxon>Rhizobium/Agrobacterium group</taxon>
        <taxon>Rhizobium</taxon>
    </lineage>
</organism>
<feature type="domain" description="Cytochrome c" evidence="6">
    <location>
        <begin position="327"/>
        <end position="584"/>
    </location>
</feature>
<dbReference type="PROSITE" id="PS51007">
    <property type="entry name" value="CYTC"/>
    <property type="match status" value="1"/>
</dbReference>
<evidence type="ECO:0000256" key="1">
    <source>
        <dbReference type="ARBA" id="ARBA00022617"/>
    </source>
</evidence>
<sequence length="584" mass="62886">MKAFKFIIGFACCLLSSGQGFADIIYSDQGPNWNNTSRVQFYTQDQGSRLIKLSWLQALKLPDGTPFLKDNLARYGYLPLDAPQQGIAVGFPITGTSGHQDVGMTCAACHTRQITVSGANYRIDGGPAIVDFHGFMTDLDKAATKIATDPAAFEAFARQVLASGYDNSVLLSVLKKEFSLWYERYHAIAQHGLPHESWGMSRLDAVGMIFNRLTGLDIGTTQNRLIVSNLKPADAPVRYPFLWNASIQDFTQWPGFAANGSDILALARNVGEVYGVFGEFAPKKDPSSLLKINYKHLNSVNFSGLGTLENLIKKIGPPHYPFATNPQLAAQGQAVFNRSSAAGGCVECHGITPGKTRAFFNNTWATPIMNVGTDTREYNILGWTAKTGVLNGAPIPFSLKRLGASEKSIDILTVSVLGSILQNYAPFIFGSGDDLVMKLASKALAEKGLSSDIKELQNAFPASRDPASANATAAKGTASTENYAYESRVLEGIWAAAPYLHNGSVPTLEDLLKPSDQRPAQFPVGAEYDPVKIGLSATQSGLSTTTVTTGCNDLNSGNSRCGHEFGTALPDADKKALLEYLKTL</sequence>
<dbReference type="Proteomes" id="UP001169006">
    <property type="component" value="Unassembled WGS sequence"/>
</dbReference>
<evidence type="ECO:0000256" key="4">
    <source>
        <dbReference type="PROSITE-ProRule" id="PRU00433"/>
    </source>
</evidence>
<comment type="caution">
    <text evidence="7">The sequence shown here is derived from an EMBL/GenBank/DDBJ whole genome shotgun (WGS) entry which is preliminary data.</text>
</comment>
<dbReference type="PANTHER" id="PTHR30600:SF9">
    <property type="entry name" value="BLR7738 PROTEIN"/>
    <property type="match status" value="1"/>
</dbReference>
<keyword evidence="8" id="KW-1185">Reference proteome</keyword>
<gene>
    <name evidence="7" type="ORF">Q2T52_05290</name>
</gene>
<protein>
    <submittedName>
        <fullName evidence="7">Di-heme-cytochrome C peroxidase</fullName>
    </submittedName>
</protein>
<keyword evidence="1 4" id="KW-0349">Heme</keyword>
<keyword evidence="2 4" id="KW-0479">Metal-binding</keyword>
<dbReference type="PANTHER" id="PTHR30600">
    <property type="entry name" value="CYTOCHROME C PEROXIDASE-RELATED"/>
    <property type="match status" value="1"/>
</dbReference>